<dbReference type="Pfam" id="PF13962">
    <property type="entry name" value="PGG"/>
    <property type="match status" value="1"/>
</dbReference>
<dbReference type="GeneID" id="115977619"/>
<keyword evidence="2" id="KW-0812">Transmembrane</keyword>
<name>A0A7N2KLH3_QUELO</name>
<dbReference type="KEGG" id="qlo:115977619"/>
<dbReference type="InParanoid" id="A0A7N2KLH3"/>
<feature type="repeat" description="ANK" evidence="1">
    <location>
        <begin position="192"/>
        <end position="224"/>
    </location>
</feature>
<dbReference type="Gramene" id="QL01p009608:mrna">
    <property type="protein sequence ID" value="QL01p009608:mrna"/>
    <property type="gene ID" value="QL01p009608"/>
</dbReference>
<dbReference type="Gene3D" id="1.25.40.20">
    <property type="entry name" value="Ankyrin repeat-containing domain"/>
    <property type="match status" value="2"/>
</dbReference>
<dbReference type="PROSITE" id="PS50297">
    <property type="entry name" value="ANK_REP_REGION"/>
    <property type="match status" value="2"/>
</dbReference>
<feature type="transmembrane region" description="Helical" evidence="2">
    <location>
        <begin position="315"/>
        <end position="332"/>
    </location>
</feature>
<gene>
    <name evidence="4" type="primary">LOC115977619</name>
</gene>
<dbReference type="InterPro" id="IPR036770">
    <property type="entry name" value="Ankyrin_rpt-contain_sf"/>
</dbReference>
<feature type="transmembrane region" description="Helical" evidence="2">
    <location>
        <begin position="380"/>
        <end position="399"/>
    </location>
</feature>
<dbReference type="OMA" id="LELWEDK"/>
<sequence length="487" mass="55018">MGERIIDRLNDVARQGNIEDVYGLIQENVMLLEEIDKLPFVDTPLHVAASAGGPQHIRFAIEMMRLKPSFARKPDLNGYSPIHLALQGGHTQMVRRLLQVDGDLVRVKGKEGRTPLHDVAAAAATEQRLALMDKFLSDCPNSIEDVTIQNQTALHIALLENKKLDAFKRLVKWLRKNKSENAREILNRQDGEGNTVLHVAVSKNETEAVRELLNCGVNLNARNLEGHTAQDILQERSQVNNSEIRDMLCYAGVLSCSCLFLPYVNCYEYRLRKPIVLFYERSRILRNTVLFVERLRLLIETAREGSRISNDDRNALLVVAALLITITYQVVLSPPGGLWQDEERSSISPGPAQEPASEIAHYAGTAILDSTGLQVSFDKVAMINYFTFTLSAIMTFLLLPSGYISALFRMALVQLWVSYYYSWGVIIEETWSAWHNCLYVTGLCFGLVFLVFFGRLFCGGRIKSLNLHWILSFVYAYLMLKTVTRST</sequence>
<keyword evidence="2" id="KW-1133">Transmembrane helix</keyword>
<feature type="transmembrane region" description="Helical" evidence="2">
    <location>
        <begin position="465"/>
        <end position="484"/>
    </location>
</feature>
<accession>A0A7N2KLH3</accession>
<dbReference type="AlphaFoldDB" id="A0A7N2KLH3"/>
<keyword evidence="5" id="KW-1185">Reference proteome</keyword>
<evidence type="ECO:0000256" key="2">
    <source>
        <dbReference type="SAM" id="Phobius"/>
    </source>
</evidence>
<evidence type="ECO:0000313" key="4">
    <source>
        <dbReference type="EnsemblPlants" id="QL01p009608:mrna"/>
    </source>
</evidence>
<keyword evidence="1" id="KW-0040">ANK repeat</keyword>
<organism evidence="4 5">
    <name type="scientific">Quercus lobata</name>
    <name type="common">Valley oak</name>
    <dbReference type="NCBI Taxonomy" id="97700"/>
    <lineage>
        <taxon>Eukaryota</taxon>
        <taxon>Viridiplantae</taxon>
        <taxon>Streptophyta</taxon>
        <taxon>Embryophyta</taxon>
        <taxon>Tracheophyta</taxon>
        <taxon>Spermatophyta</taxon>
        <taxon>Magnoliopsida</taxon>
        <taxon>eudicotyledons</taxon>
        <taxon>Gunneridae</taxon>
        <taxon>Pentapetalae</taxon>
        <taxon>rosids</taxon>
        <taxon>fabids</taxon>
        <taxon>Fagales</taxon>
        <taxon>Fagaceae</taxon>
        <taxon>Quercus</taxon>
    </lineage>
</organism>
<reference evidence="4 5" key="1">
    <citation type="journal article" date="2016" name="G3 (Bethesda)">
        <title>First Draft Assembly and Annotation of the Genome of a California Endemic Oak Quercus lobata Nee (Fagaceae).</title>
        <authorList>
            <person name="Sork V.L."/>
            <person name="Fitz-Gibbon S.T."/>
            <person name="Puiu D."/>
            <person name="Crepeau M."/>
            <person name="Gugger P.F."/>
            <person name="Sherman R."/>
            <person name="Stevens K."/>
            <person name="Langley C.H."/>
            <person name="Pellegrini M."/>
            <person name="Salzberg S.L."/>
        </authorList>
    </citation>
    <scope>NUCLEOTIDE SEQUENCE [LARGE SCALE GENOMIC DNA]</scope>
    <source>
        <strain evidence="4 5">cv. SW786</strain>
    </source>
</reference>
<evidence type="ECO:0000259" key="3">
    <source>
        <dbReference type="Pfam" id="PF13962"/>
    </source>
</evidence>
<dbReference type="InterPro" id="IPR002110">
    <property type="entry name" value="Ankyrin_rpt"/>
</dbReference>
<dbReference type="InterPro" id="IPR026961">
    <property type="entry name" value="PGG_dom"/>
</dbReference>
<feature type="transmembrane region" description="Helical" evidence="2">
    <location>
        <begin position="433"/>
        <end position="453"/>
    </location>
</feature>
<dbReference type="PANTHER" id="PTHR24128:SF24">
    <property type="entry name" value="ANKYRIN REPEAT PROTEIN"/>
    <property type="match status" value="1"/>
</dbReference>
<dbReference type="EnsemblPlants" id="QL01p009608:mrna">
    <property type="protein sequence ID" value="QL01p009608:mrna"/>
    <property type="gene ID" value="QL01p009608"/>
</dbReference>
<keyword evidence="2" id="KW-0472">Membrane</keyword>
<dbReference type="Proteomes" id="UP000594261">
    <property type="component" value="Chromosome 1"/>
</dbReference>
<dbReference type="PROSITE" id="PS50088">
    <property type="entry name" value="ANK_REPEAT"/>
    <property type="match status" value="2"/>
</dbReference>
<protein>
    <recommendedName>
        <fullName evidence="3">PGG domain-containing protein</fullName>
    </recommendedName>
</protein>
<dbReference type="Pfam" id="PF12796">
    <property type="entry name" value="Ank_2"/>
    <property type="match status" value="2"/>
</dbReference>
<proteinExistence type="predicted"/>
<feature type="transmembrane region" description="Helical" evidence="2">
    <location>
        <begin position="406"/>
        <end position="427"/>
    </location>
</feature>
<feature type="repeat" description="ANK" evidence="1">
    <location>
        <begin position="77"/>
        <end position="104"/>
    </location>
</feature>
<feature type="domain" description="PGG" evidence="3">
    <location>
        <begin position="310"/>
        <end position="419"/>
    </location>
</feature>
<dbReference type="FunCoup" id="A0A7N2KLH3">
    <property type="interactions" value="99"/>
</dbReference>
<dbReference type="RefSeq" id="XP_030955462.1">
    <property type="nucleotide sequence ID" value="XM_031099602.1"/>
</dbReference>
<dbReference type="PANTHER" id="PTHR24128">
    <property type="entry name" value="HOMEOBOX PROTEIN WARIAI"/>
    <property type="match status" value="1"/>
</dbReference>
<dbReference type="EMBL" id="LRBV02000001">
    <property type="status" value="NOT_ANNOTATED_CDS"/>
    <property type="molecule type" value="Genomic_DNA"/>
</dbReference>
<evidence type="ECO:0000256" key="1">
    <source>
        <dbReference type="PROSITE-ProRule" id="PRU00023"/>
    </source>
</evidence>
<reference evidence="4" key="2">
    <citation type="submission" date="2021-01" db="UniProtKB">
        <authorList>
            <consortium name="EnsemblPlants"/>
        </authorList>
    </citation>
    <scope>IDENTIFICATION</scope>
</reference>
<dbReference type="OrthoDB" id="539213at2759"/>
<dbReference type="RefSeq" id="XP_030955453.1">
    <property type="nucleotide sequence ID" value="XM_031099593.1"/>
</dbReference>
<dbReference type="SMART" id="SM00248">
    <property type="entry name" value="ANK"/>
    <property type="match status" value="5"/>
</dbReference>
<dbReference type="SUPFAM" id="SSF48403">
    <property type="entry name" value="Ankyrin repeat"/>
    <property type="match status" value="1"/>
</dbReference>
<evidence type="ECO:0000313" key="5">
    <source>
        <dbReference type="Proteomes" id="UP000594261"/>
    </source>
</evidence>
<dbReference type="RefSeq" id="XP_030955443.1">
    <property type="nucleotide sequence ID" value="XM_031099583.1"/>
</dbReference>